<keyword evidence="4" id="KW-1185">Reference proteome</keyword>
<evidence type="ECO:0000313" key="3">
    <source>
        <dbReference type="EMBL" id="TJY41846.1"/>
    </source>
</evidence>
<accession>A0A4U0FAM2</accession>
<evidence type="ECO:0000313" key="4">
    <source>
        <dbReference type="Proteomes" id="UP000309673"/>
    </source>
</evidence>
<dbReference type="AlphaFoldDB" id="A0A4U0FAM2"/>
<dbReference type="Proteomes" id="UP000309673">
    <property type="component" value="Unassembled WGS sequence"/>
</dbReference>
<name>A0A4U0FAM2_9BACL</name>
<feature type="region of interest" description="Disordered" evidence="1">
    <location>
        <begin position="256"/>
        <end position="284"/>
    </location>
</feature>
<gene>
    <name evidence="3" type="ORF">E5161_11630</name>
</gene>
<dbReference type="Pfam" id="PF13349">
    <property type="entry name" value="DUF4097"/>
    <property type="match status" value="1"/>
</dbReference>
<dbReference type="OrthoDB" id="2359834at2"/>
<proteinExistence type="predicted"/>
<feature type="compositionally biased region" description="Basic and acidic residues" evidence="1">
    <location>
        <begin position="260"/>
        <end position="274"/>
    </location>
</feature>
<dbReference type="PANTHER" id="PTHR34094">
    <property type="match status" value="1"/>
</dbReference>
<dbReference type="PANTHER" id="PTHR34094:SF1">
    <property type="entry name" value="PROTEIN FAM185A"/>
    <property type="match status" value="1"/>
</dbReference>
<dbReference type="EMBL" id="SUPK01000005">
    <property type="protein sequence ID" value="TJY41846.1"/>
    <property type="molecule type" value="Genomic_DNA"/>
</dbReference>
<evidence type="ECO:0000256" key="1">
    <source>
        <dbReference type="SAM" id="MobiDB-lite"/>
    </source>
</evidence>
<dbReference type="RefSeq" id="WP_136777981.1">
    <property type="nucleotide sequence ID" value="NZ_SUPK01000005.1"/>
</dbReference>
<evidence type="ECO:0000259" key="2">
    <source>
        <dbReference type="Pfam" id="PF13349"/>
    </source>
</evidence>
<comment type="caution">
    <text evidence="3">The sequence shown here is derived from an EMBL/GenBank/DDBJ whole genome shotgun (WGS) entry which is preliminary data.</text>
</comment>
<organism evidence="3 4">
    <name type="scientific">Cohnella pontilimi</name>
    <dbReference type="NCBI Taxonomy" id="2564100"/>
    <lineage>
        <taxon>Bacteria</taxon>
        <taxon>Bacillati</taxon>
        <taxon>Bacillota</taxon>
        <taxon>Bacilli</taxon>
        <taxon>Bacillales</taxon>
        <taxon>Paenibacillaceae</taxon>
        <taxon>Cohnella</taxon>
    </lineage>
</organism>
<feature type="domain" description="DUF4097" evidence="2">
    <location>
        <begin position="55"/>
        <end position="280"/>
    </location>
</feature>
<dbReference type="InterPro" id="IPR025164">
    <property type="entry name" value="Toastrack_DUF4097"/>
</dbReference>
<reference evidence="3 4" key="1">
    <citation type="submission" date="2019-04" db="EMBL/GenBank/DDBJ databases">
        <title>Cohnella sp. nov., isolated from soil.</title>
        <authorList>
            <person name="Kim W."/>
        </authorList>
    </citation>
    <scope>NUCLEOTIDE SEQUENCE [LARGE SCALE GENOMIC DNA]</scope>
    <source>
        <strain evidence="3 4">CAU 1483</strain>
    </source>
</reference>
<protein>
    <submittedName>
        <fullName evidence="3">DUF4097 domain-containing protein</fullName>
    </submittedName>
</protein>
<sequence length="284" mass="30486">MAKLRTVAGIALVIIGLAVLAGNRWSTEEPMSNLDKKWTFASGELRNLQTKSDYETEIRFVKSSDGTNSVSITGQGTKQMRQAVSEAALSSGTLELDLRNQSWRWFDWLRFGSTDAKQQIVVALADGSPFLETLQVKSDSGSLAVYGAQVRKADLQIDSGSVTIRDLTADRLNIRADSGSITANGVHGNAEIHADSGSIKLENVTGPTRLSADSGSIKLYKEDTSSTDIKAESGSVYVHMPASFAGVYDVQADSGTVHAPESKRQTGDVVKVRADSGSIRVEQD</sequence>